<feature type="transmembrane region" description="Helical" evidence="15">
    <location>
        <begin position="287"/>
        <end position="307"/>
    </location>
</feature>
<keyword evidence="9" id="KW-0406">Ion transport</keyword>
<evidence type="ECO:0000256" key="8">
    <source>
        <dbReference type="ARBA" id="ARBA00023053"/>
    </source>
</evidence>
<evidence type="ECO:0000256" key="3">
    <source>
        <dbReference type="ARBA" id="ARBA00022475"/>
    </source>
</evidence>
<dbReference type="PROSITE" id="PS50042">
    <property type="entry name" value="CNMP_BINDING_3"/>
    <property type="match status" value="1"/>
</dbReference>
<evidence type="ECO:0000256" key="6">
    <source>
        <dbReference type="ARBA" id="ARBA00022958"/>
    </source>
</evidence>
<sequence length="1164" mass="129224">MVDSSPDDAVVFVGVSLLLGIASRHFLRGTRVPYTVALLILGVAMGSLEYGTSTGLGKLGAGIRLWANINPNLLLSVFLPALLFESSFLMEVHQIKKCMVQMVLLAGPGVLISTFALGAALKTLFPYNWDWKTSLLLGGLLSATDPVAVVALLKELGASKKLSTIIEGESLMNDGTAIVVYQLFYQMVLGKSFSAGDVIKFLSQVSLGAVAMGLAFGIASVLWLGFIFNDTVIEIALTVAVSYIAFFTAQDAAEVSGVLTVMTLGMFYAAFARTAFKGDGQQSLHHFWEMVAYIANTLIFILSGVVIADGVLHNDSHFERHGTSWGYLLLLYVFVQISRVIVVASLYPLLRQFGYGLDWRESLILIWAGLRGAVALSLSLSVKRESDTPGQTYLRPEVGTLFVFFTGGIVFLTLIVNGSTTQMLLHFLGMDRLSAAKIRILNYTRYEMLNKALEKFGDLRDDEELGPADWPTVKRYITCLSNLEEERSHPHDVPEGDHNLQSMTLQDIRVRLLNGVQAAYWVMLEEGRITQTTANILMRSVDEAMDRVPTEPLCDWKGLQSSVHFPTHYRFLQMTRLPRKIVTFFTVERLESGCYICAAFLRAHRMARRQLHDFIGESDIARRVINESIEEGEEAEKFLEDVRVTFPQVLRVVKTRQVTYSVLKHLSEYVQNLQKTGLLEEKEMFHLDDALQTDLKKLQRNPPLVKMPKINELLGAHPLLGALPAQARLPLENSTKESMKLRGVSLYREGSKPNGIWLVSIGVVKWKSGSLSSRHALHPVFSHSSTLGLYEVLSGKPYICDMITDSVVHCFFVEAEKIQNLQKSDPEIEGFLWQESSIVIIRLLLPQLFEKMAMHELRALVAERSTLNIHIKGEVIQLPPNYVGILLEGFLAQEEVKSLITPPAVLLHPDTELSFFGLESSDLSSGKFFCTGSNYQVEARARIIFFDIANFEVDRALHRTVSLLSQTAGEMLRSQSKEHAGLLSWPESFYRSLPGPHKQDSQNEIESPATGSTFSARALQLSIYGSMIGDMHGGGRHRHHSLLHQNLPRPGSSSIVQPNPTHSMSYPRVPSRTSANVRPLVSAQSEGESRRTRALISSGLPRPRSGPSSIPPLPVTRDRREKQEDNSSDDESVVEEVIVRIDSPSTLTFHQASGGLLPPHGSNQ</sequence>
<dbReference type="PANTHER" id="PTHR10110:SF86">
    <property type="entry name" value="SODIUM_HYDROGEN EXCHANGER 7"/>
    <property type="match status" value="1"/>
</dbReference>
<gene>
    <name evidence="17" type="ORF">LUZ62_090106</name>
</gene>
<reference evidence="17" key="1">
    <citation type="submission" date="2022-08" db="EMBL/GenBank/DDBJ databases">
        <authorList>
            <person name="Marques A."/>
        </authorList>
    </citation>
    <scope>NUCLEOTIDE SEQUENCE</scope>
    <source>
        <strain evidence="17">RhyPub2mFocal</strain>
        <tissue evidence="17">Leaves</tissue>
    </source>
</reference>
<organism evidence="17 18">
    <name type="scientific">Rhynchospora pubera</name>
    <dbReference type="NCBI Taxonomy" id="906938"/>
    <lineage>
        <taxon>Eukaryota</taxon>
        <taxon>Viridiplantae</taxon>
        <taxon>Streptophyta</taxon>
        <taxon>Embryophyta</taxon>
        <taxon>Tracheophyta</taxon>
        <taxon>Spermatophyta</taxon>
        <taxon>Magnoliopsida</taxon>
        <taxon>Liliopsida</taxon>
        <taxon>Poales</taxon>
        <taxon>Cyperaceae</taxon>
        <taxon>Cyperoideae</taxon>
        <taxon>Rhynchosporeae</taxon>
        <taxon>Rhynchospora</taxon>
    </lineage>
</organism>
<feature type="transmembrane region" description="Helical" evidence="15">
    <location>
        <begin position="231"/>
        <end position="249"/>
    </location>
</feature>
<evidence type="ECO:0000256" key="14">
    <source>
        <dbReference type="SAM" id="MobiDB-lite"/>
    </source>
</evidence>
<dbReference type="Proteomes" id="UP001140206">
    <property type="component" value="Chromosome 5"/>
</dbReference>
<comment type="subcellular location">
    <subcellularLocation>
        <location evidence="1">Cell membrane</location>
        <topology evidence="1">Multi-pass membrane protein</topology>
    </subcellularLocation>
</comment>
<dbReference type="InterPro" id="IPR006153">
    <property type="entry name" value="Cation/H_exchanger_TM"/>
</dbReference>
<keyword evidence="10 15" id="KW-0472">Membrane</keyword>
<keyword evidence="5 15" id="KW-0812">Transmembrane</keyword>
<proteinExistence type="predicted"/>
<feature type="domain" description="Cyclic nucleotide-binding" evidence="16">
    <location>
        <begin position="719"/>
        <end position="821"/>
    </location>
</feature>
<keyword evidence="18" id="KW-1185">Reference proteome</keyword>
<feature type="transmembrane region" description="Helical" evidence="15">
    <location>
        <begin position="6"/>
        <end position="27"/>
    </location>
</feature>
<name>A0AAV8CKL0_9POAL</name>
<dbReference type="GO" id="GO:0009941">
    <property type="term" value="C:chloroplast envelope"/>
    <property type="evidence" value="ECO:0007669"/>
    <property type="project" value="TreeGrafter"/>
</dbReference>
<feature type="compositionally biased region" description="Polar residues" evidence="14">
    <location>
        <begin position="1051"/>
        <end position="1064"/>
    </location>
</feature>
<dbReference type="GO" id="GO:0098719">
    <property type="term" value="P:sodium ion import across plasma membrane"/>
    <property type="evidence" value="ECO:0007669"/>
    <property type="project" value="TreeGrafter"/>
</dbReference>
<keyword evidence="6" id="KW-0630">Potassium</keyword>
<keyword evidence="7 15" id="KW-1133">Transmembrane helix</keyword>
<keyword evidence="2" id="KW-0813">Transport</keyword>
<dbReference type="FunFam" id="2.60.120.10:FF:000090">
    <property type="entry name" value="Sodium/hydrogen exchanger 7"/>
    <property type="match status" value="1"/>
</dbReference>
<evidence type="ECO:0000256" key="4">
    <source>
        <dbReference type="ARBA" id="ARBA00022538"/>
    </source>
</evidence>
<accession>A0AAV8CKL0</accession>
<dbReference type="AlphaFoldDB" id="A0AAV8CKL0"/>
<dbReference type="GO" id="GO:0015386">
    <property type="term" value="F:potassium:proton antiporter activity"/>
    <property type="evidence" value="ECO:0007669"/>
    <property type="project" value="TreeGrafter"/>
</dbReference>
<dbReference type="GO" id="GO:0051453">
    <property type="term" value="P:regulation of intracellular pH"/>
    <property type="evidence" value="ECO:0007669"/>
    <property type="project" value="TreeGrafter"/>
</dbReference>
<evidence type="ECO:0000256" key="11">
    <source>
        <dbReference type="ARBA" id="ARBA00023201"/>
    </source>
</evidence>
<keyword evidence="3" id="KW-1003">Cell membrane</keyword>
<evidence type="ECO:0000313" key="18">
    <source>
        <dbReference type="Proteomes" id="UP001140206"/>
    </source>
</evidence>
<dbReference type="Pfam" id="PF00999">
    <property type="entry name" value="Na_H_Exchanger"/>
    <property type="match status" value="1"/>
</dbReference>
<dbReference type="GO" id="GO:0005886">
    <property type="term" value="C:plasma membrane"/>
    <property type="evidence" value="ECO:0007669"/>
    <property type="project" value="UniProtKB-SubCell"/>
</dbReference>
<feature type="transmembrane region" description="Helical" evidence="15">
    <location>
        <begin position="205"/>
        <end position="224"/>
    </location>
</feature>
<dbReference type="GO" id="GO:0015385">
    <property type="term" value="F:sodium:proton antiporter activity"/>
    <property type="evidence" value="ECO:0007669"/>
    <property type="project" value="InterPro"/>
</dbReference>
<feature type="transmembrane region" description="Helical" evidence="15">
    <location>
        <begin position="362"/>
        <end position="382"/>
    </location>
</feature>
<dbReference type="EMBL" id="JAMFTS010000005">
    <property type="protein sequence ID" value="KAJ4755701.1"/>
    <property type="molecule type" value="Genomic_DNA"/>
</dbReference>
<keyword evidence="11" id="KW-0739">Sodium transport</keyword>
<keyword evidence="8" id="KW-0915">Sodium</keyword>
<evidence type="ECO:0000259" key="16">
    <source>
        <dbReference type="PROSITE" id="PS50042"/>
    </source>
</evidence>
<feature type="transmembrane region" description="Helical" evidence="15">
    <location>
        <begin position="34"/>
        <end position="53"/>
    </location>
</feature>
<feature type="compositionally biased region" description="Polar residues" evidence="14">
    <location>
        <begin position="1071"/>
        <end position="1086"/>
    </location>
</feature>
<dbReference type="Gene3D" id="2.60.120.10">
    <property type="entry name" value="Jelly Rolls"/>
    <property type="match status" value="1"/>
</dbReference>
<comment type="caution">
    <text evidence="17">The sequence shown here is derived from an EMBL/GenBank/DDBJ whole genome shotgun (WGS) entry which is preliminary data.</text>
</comment>
<feature type="transmembrane region" description="Helical" evidence="15">
    <location>
        <begin position="255"/>
        <end position="275"/>
    </location>
</feature>
<evidence type="ECO:0000256" key="1">
    <source>
        <dbReference type="ARBA" id="ARBA00004651"/>
    </source>
</evidence>
<evidence type="ECO:0000256" key="7">
    <source>
        <dbReference type="ARBA" id="ARBA00022989"/>
    </source>
</evidence>
<evidence type="ECO:0000256" key="9">
    <source>
        <dbReference type="ARBA" id="ARBA00023065"/>
    </source>
</evidence>
<evidence type="ECO:0000256" key="5">
    <source>
        <dbReference type="ARBA" id="ARBA00022692"/>
    </source>
</evidence>
<dbReference type="InterPro" id="IPR014710">
    <property type="entry name" value="RmlC-like_jellyroll"/>
</dbReference>
<evidence type="ECO:0000256" key="15">
    <source>
        <dbReference type="SAM" id="Phobius"/>
    </source>
</evidence>
<feature type="compositionally biased region" description="Low complexity" evidence="14">
    <location>
        <begin position="1096"/>
        <end position="1108"/>
    </location>
</feature>
<dbReference type="InterPro" id="IPR018490">
    <property type="entry name" value="cNMP-bd_dom_sf"/>
</dbReference>
<evidence type="ECO:0000256" key="10">
    <source>
        <dbReference type="ARBA" id="ARBA00023136"/>
    </source>
</evidence>
<keyword evidence="4" id="KW-0633">Potassium transport</keyword>
<dbReference type="PANTHER" id="PTHR10110">
    <property type="entry name" value="SODIUM/HYDROGEN EXCHANGER"/>
    <property type="match status" value="1"/>
</dbReference>
<dbReference type="Gene3D" id="6.10.140.1330">
    <property type="match status" value="1"/>
</dbReference>
<feature type="transmembrane region" description="Helical" evidence="15">
    <location>
        <begin position="133"/>
        <end position="153"/>
    </location>
</feature>
<comment type="catalytic activity">
    <reaction evidence="12">
        <text>Na(+)(in) + H(+)(out) = Na(+)(out) + H(+)(in)</text>
        <dbReference type="Rhea" id="RHEA:29419"/>
        <dbReference type="ChEBI" id="CHEBI:15378"/>
        <dbReference type="ChEBI" id="CHEBI:29101"/>
    </reaction>
</comment>
<protein>
    <recommendedName>
        <fullName evidence="16">Cyclic nucleotide-binding domain-containing protein</fullName>
    </recommendedName>
</protein>
<feature type="transmembrane region" description="Helical" evidence="15">
    <location>
        <begin position="102"/>
        <end position="121"/>
    </location>
</feature>
<feature type="transmembrane region" description="Helical" evidence="15">
    <location>
        <begin position="327"/>
        <end position="350"/>
    </location>
</feature>
<evidence type="ECO:0000313" key="17">
    <source>
        <dbReference type="EMBL" id="KAJ4755701.1"/>
    </source>
</evidence>
<evidence type="ECO:0000256" key="13">
    <source>
        <dbReference type="ARBA" id="ARBA00047912"/>
    </source>
</evidence>
<feature type="region of interest" description="Disordered" evidence="14">
    <location>
        <begin position="1030"/>
        <end position="1135"/>
    </location>
</feature>
<feature type="transmembrane region" description="Helical" evidence="15">
    <location>
        <begin position="402"/>
        <end position="429"/>
    </location>
</feature>
<feature type="transmembrane region" description="Helical" evidence="15">
    <location>
        <begin position="73"/>
        <end position="90"/>
    </location>
</feature>
<dbReference type="InterPro" id="IPR018422">
    <property type="entry name" value="Cation/H_exchanger_CPA1"/>
</dbReference>
<evidence type="ECO:0000256" key="12">
    <source>
        <dbReference type="ARBA" id="ARBA00047524"/>
    </source>
</evidence>
<comment type="catalytic activity">
    <reaction evidence="13">
        <text>K(+)(in) + H(+)(out) = K(+)(out) + H(+)(in)</text>
        <dbReference type="Rhea" id="RHEA:29467"/>
        <dbReference type="ChEBI" id="CHEBI:15378"/>
        <dbReference type="ChEBI" id="CHEBI:29103"/>
    </reaction>
</comment>
<feature type="compositionally biased region" description="Basic and acidic residues" evidence="14">
    <location>
        <begin position="1116"/>
        <end position="1125"/>
    </location>
</feature>
<dbReference type="InterPro" id="IPR000595">
    <property type="entry name" value="cNMP-bd_dom"/>
</dbReference>
<evidence type="ECO:0000256" key="2">
    <source>
        <dbReference type="ARBA" id="ARBA00022448"/>
    </source>
</evidence>
<dbReference type="SUPFAM" id="SSF51206">
    <property type="entry name" value="cAMP-binding domain-like"/>
    <property type="match status" value="1"/>
</dbReference>